<dbReference type="GO" id="GO:0001709">
    <property type="term" value="P:cell fate determination"/>
    <property type="evidence" value="ECO:0007669"/>
    <property type="project" value="TreeGrafter"/>
</dbReference>
<evidence type="ECO:0000256" key="1">
    <source>
        <dbReference type="ARBA" id="ARBA00022729"/>
    </source>
</evidence>
<dbReference type="Pfam" id="PF24068">
    <property type="entry name" value="TPD1_C"/>
    <property type="match status" value="1"/>
</dbReference>
<organism evidence="3 4">
    <name type="scientific">Lolium multiflorum</name>
    <name type="common">Italian ryegrass</name>
    <name type="synonym">Lolium perenne subsp. multiflorum</name>
    <dbReference type="NCBI Taxonomy" id="4521"/>
    <lineage>
        <taxon>Eukaryota</taxon>
        <taxon>Viridiplantae</taxon>
        <taxon>Streptophyta</taxon>
        <taxon>Embryophyta</taxon>
        <taxon>Tracheophyta</taxon>
        <taxon>Spermatophyta</taxon>
        <taxon>Magnoliopsida</taxon>
        <taxon>Liliopsida</taxon>
        <taxon>Poales</taxon>
        <taxon>Poaceae</taxon>
        <taxon>BOP clade</taxon>
        <taxon>Pooideae</taxon>
        <taxon>Poodae</taxon>
        <taxon>Poeae</taxon>
        <taxon>Poeae Chloroplast Group 2 (Poeae type)</taxon>
        <taxon>Loliodinae</taxon>
        <taxon>Loliinae</taxon>
        <taxon>Lolium</taxon>
    </lineage>
</organism>
<dbReference type="EMBL" id="JAUUTY010000004">
    <property type="protein sequence ID" value="KAK1646484.1"/>
    <property type="molecule type" value="Genomic_DNA"/>
</dbReference>
<dbReference type="PANTHER" id="PTHR33184:SF45">
    <property type="entry name" value="PROTEIN TAPETUM DETERMINANT 1"/>
    <property type="match status" value="1"/>
</dbReference>
<evidence type="ECO:0000256" key="2">
    <source>
        <dbReference type="SAM" id="SignalP"/>
    </source>
</evidence>
<dbReference type="InterPro" id="IPR040361">
    <property type="entry name" value="TPD1"/>
</dbReference>
<name>A0AAD8S6I5_LOLMU</name>
<evidence type="ECO:0000313" key="3">
    <source>
        <dbReference type="EMBL" id="KAK1646484.1"/>
    </source>
</evidence>
<gene>
    <name evidence="3" type="ORF">QYE76_064289</name>
</gene>
<evidence type="ECO:0000313" key="4">
    <source>
        <dbReference type="Proteomes" id="UP001231189"/>
    </source>
</evidence>
<accession>A0AAD8S6I5</accession>
<dbReference type="AlphaFoldDB" id="A0AAD8S6I5"/>
<reference evidence="3" key="1">
    <citation type="submission" date="2023-07" db="EMBL/GenBank/DDBJ databases">
        <title>A chromosome-level genome assembly of Lolium multiflorum.</title>
        <authorList>
            <person name="Chen Y."/>
            <person name="Copetti D."/>
            <person name="Kolliker R."/>
            <person name="Studer B."/>
        </authorList>
    </citation>
    <scope>NUCLEOTIDE SEQUENCE</scope>
    <source>
        <strain evidence="3">02402/16</strain>
        <tissue evidence="3">Leaf</tissue>
    </source>
</reference>
<feature type="signal peptide" evidence="2">
    <location>
        <begin position="1"/>
        <end position="25"/>
    </location>
</feature>
<comment type="caution">
    <text evidence="3">The sequence shown here is derived from an EMBL/GenBank/DDBJ whole genome shotgun (WGS) entry which is preliminary data.</text>
</comment>
<proteinExistence type="predicted"/>
<dbReference type="PANTHER" id="PTHR33184">
    <property type="entry name" value="PROTEIN TAPETUM DETERMINANT 1-LIKE-RELATED"/>
    <property type="match status" value="1"/>
</dbReference>
<sequence length="161" mass="17204">MGCSHMRSLVGVVVTMLLLQSCCEASSSPQLQQRQHHPRKMLDVGGAPSPSDIVIVHGCSDPEELMHLSQSRAGSTGGGMPEYTVEITNTCLDCNVCNVHLSCGDFASTELVDPATFRRLAVNDCLVNNGGPIGPGELITFHYANSFIYDMKVKSASCKCA</sequence>
<keyword evidence="4" id="KW-1185">Reference proteome</keyword>
<keyword evidence="1 2" id="KW-0732">Signal</keyword>
<dbReference type="Proteomes" id="UP001231189">
    <property type="component" value="Unassembled WGS sequence"/>
</dbReference>
<dbReference type="PROSITE" id="PS51257">
    <property type="entry name" value="PROKAR_LIPOPROTEIN"/>
    <property type="match status" value="1"/>
</dbReference>
<protein>
    <submittedName>
        <fullName evidence="3">Uncharacterized protein</fullName>
    </submittedName>
</protein>
<feature type="chain" id="PRO_5042251477" evidence="2">
    <location>
        <begin position="26"/>
        <end position="161"/>
    </location>
</feature>